<evidence type="ECO:0000313" key="5">
    <source>
        <dbReference type="Proteomes" id="UP000028531"/>
    </source>
</evidence>
<reference evidence="3 5" key="1">
    <citation type="submission" date="2014-07" db="EMBL/GenBank/DDBJ databases">
        <title>Draft genome sequence of Nonlabens ulvanivorans, an ulvan degrading bacterium.</title>
        <authorList>
            <person name="Kopel M."/>
            <person name="Helbert W."/>
            <person name="Henrissat B."/>
            <person name="Doniger T."/>
            <person name="Banin E."/>
        </authorList>
    </citation>
    <scope>NUCLEOTIDE SEQUENCE [LARGE SCALE GENOMIC DNA]</scope>
    <source>
        <strain evidence="3 5">PLR</strain>
    </source>
</reference>
<keyword evidence="2" id="KW-1133">Transmembrane helix</keyword>
<feature type="compositionally biased region" description="Low complexity" evidence="1">
    <location>
        <begin position="102"/>
        <end position="112"/>
    </location>
</feature>
<proteinExistence type="predicted"/>
<evidence type="ECO:0000256" key="2">
    <source>
        <dbReference type="SAM" id="Phobius"/>
    </source>
</evidence>
<dbReference type="Proteomes" id="UP000028531">
    <property type="component" value="Unassembled WGS sequence"/>
</dbReference>
<keyword evidence="6" id="KW-1185">Reference proteome</keyword>
<dbReference type="RefSeq" id="WP_036579859.1">
    <property type="nucleotide sequence ID" value="NZ_JPJI01000023.1"/>
</dbReference>
<feature type="region of interest" description="Disordered" evidence="1">
    <location>
        <begin position="49"/>
        <end position="197"/>
    </location>
</feature>
<feature type="compositionally biased region" description="Basic and acidic residues" evidence="1">
    <location>
        <begin position="113"/>
        <end position="125"/>
    </location>
</feature>
<evidence type="ECO:0000313" key="3">
    <source>
        <dbReference type="EMBL" id="KEZ94008.1"/>
    </source>
</evidence>
<dbReference type="Proteomes" id="UP000239997">
    <property type="component" value="Unassembled WGS sequence"/>
</dbReference>
<name>A0A084JYH4_NONUL</name>
<accession>A0A084JYH4</accession>
<evidence type="ECO:0000313" key="6">
    <source>
        <dbReference type="Proteomes" id="UP000239997"/>
    </source>
</evidence>
<organism evidence="3 5">
    <name type="scientific">Nonlabens ulvanivorans</name>
    <name type="common">Persicivirga ulvanivorans</name>
    <dbReference type="NCBI Taxonomy" id="906888"/>
    <lineage>
        <taxon>Bacteria</taxon>
        <taxon>Pseudomonadati</taxon>
        <taxon>Bacteroidota</taxon>
        <taxon>Flavobacteriia</taxon>
        <taxon>Flavobacteriales</taxon>
        <taxon>Flavobacteriaceae</taxon>
        <taxon>Nonlabens</taxon>
    </lineage>
</organism>
<dbReference type="AlphaFoldDB" id="A0A084JYH4"/>
<protein>
    <submittedName>
        <fullName evidence="4">Outer membrane transport energization protein TonB</fullName>
    </submittedName>
</protein>
<reference evidence="4 6" key="2">
    <citation type="submission" date="2018-03" db="EMBL/GenBank/DDBJ databases">
        <title>Genomic Encyclopedia of Archaeal and Bacterial Type Strains, Phase II (KMG-II): from individual species to whole genera.</title>
        <authorList>
            <person name="Goeker M."/>
        </authorList>
    </citation>
    <scope>NUCLEOTIDE SEQUENCE [LARGE SCALE GENOMIC DNA]</scope>
    <source>
        <strain evidence="4 6">DSM 22727</strain>
    </source>
</reference>
<feature type="compositionally biased region" description="Polar residues" evidence="1">
    <location>
        <begin position="67"/>
        <end position="91"/>
    </location>
</feature>
<comment type="caution">
    <text evidence="3">The sequence shown here is derived from an EMBL/GenBank/DDBJ whole genome shotgun (WGS) entry which is preliminary data.</text>
</comment>
<sequence>MSFLDTKEKKKSFIITSILMSVFLLLFVFVSVLDEIPEEEDSGIAINFGNTAVGSGPVEPAEATKVTPESNPSPVDQTTPQVDNVATQDNTDAPVINSDPNTTKPVTKPVAEPVKKPEPKPEPKPDQSVTDMLNNVTGTTPTDGADNSGEGPGDGPGNKGDINGDPYANTYYGAPGSGQSGRGAGLGGRKALSGKGAEPDCFETGTVIVEIHVDRTGKVVQAIPGKKGTTNRANCLLVAAKKSAETYKFSAASKAKDIQIGFVEVIFKVGE</sequence>
<feature type="compositionally biased region" description="Polar residues" evidence="1">
    <location>
        <begin position="127"/>
        <end position="142"/>
    </location>
</feature>
<dbReference type="OrthoDB" id="676306at2"/>
<dbReference type="EMBL" id="PVNA01000011">
    <property type="protein sequence ID" value="PRX11418.1"/>
    <property type="molecule type" value="Genomic_DNA"/>
</dbReference>
<gene>
    <name evidence="3" type="ORF">IL45_02350</name>
    <name evidence="4" type="ORF">LY02_02865</name>
</gene>
<feature type="transmembrane region" description="Helical" evidence="2">
    <location>
        <begin position="12"/>
        <end position="33"/>
    </location>
</feature>
<keyword evidence="2" id="KW-0472">Membrane</keyword>
<evidence type="ECO:0000313" key="4">
    <source>
        <dbReference type="EMBL" id="PRX11418.1"/>
    </source>
</evidence>
<feature type="compositionally biased region" description="Gly residues" evidence="1">
    <location>
        <begin position="175"/>
        <end position="188"/>
    </location>
</feature>
<evidence type="ECO:0000256" key="1">
    <source>
        <dbReference type="SAM" id="MobiDB-lite"/>
    </source>
</evidence>
<dbReference type="EMBL" id="JPJI01000023">
    <property type="protein sequence ID" value="KEZ94008.1"/>
    <property type="molecule type" value="Genomic_DNA"/>
</dbReference>
<keyword evidence="2" id="KW-0812">Transmembrane</keyword>